<sequence>MPQQPMLFCEIFNVWGIDFMGPFPNLSGYLYILLAVDYVSKWVEAIPTCLDDANTVISFIRNNIVCRYGSPQAIVSDQGSHFCNRKVEALLKHYRVVHKVATAYHPQTNRQAEVSNREIKRVLEKVVNPQRKDWSIRLGDALWAYRTAYKTSLGMSPFRIIYGKECHLPVEIEHRAYWAVKQCNMDLTQAGVARKLQLEELECLRNEAYENARIYKEKTKAFHDHHIQKKDFKEGDKVFLYNSRLRFMPGKLRSRWKGPFKVKEIKPYGVVELFDPKSEATFKVNGHRVKKYHGDKLPKELEVFLLEDAPREGES</sequence>
<evidence type="ECO:0000313" key="2">
    <source>
        <dbReference type="Proteomes" id="UP000515211"/>
    </source>
</evidence>
<feature type="domain" description="Integrase catalytic" evidence="1">
    <location>
        <begin position="1"/>
        <end position="165"/>
    </location>
</feature>
<dbReference type="PANTHER" id="PTHR47266">
    <property type="entry name" value="ENDONUCLEASE-RELATED"/>
    <property type="match status" value="1"/>
</dbReference>
<dbReference type="InterPro" id="IPR001584">
    <property type="entry name" value="Integrase_cat-core"/>
</dbReference>
<accession>A0A6P4CUW1</accession>
<dbReference type="GO" id="GO:0003676">
    <property type="term" value="F:nucleic acid binding"/>
    <property type="evidence" value="ECO:0007669"/>
    <property type="project" value="InterPro"/>
</dbReference>
<dbReference type="GO" id="GO:0015074">
    <property type="term" value="P:DNA integration"/>
    <property type="evidence" value="ECO:0007669"/>
    <property type="project" value="InterPro"/>
</dbReference>
<dbReference type="InterPro" id="IPR052160">
    <property type="entry name" value="Gypsy_RT_Integrase-like"/>
</dbReference>
<dbReference type="GeneID" id="107479290"/>
<reference evidence="2" key="1">
    <citation type="journal article" date="2016" name="Nat. Genet.">
        <title>The genome sequences of Arachis duranensis and Arachis ipaensis, the diploid ancestors of cultivated peanut.</title>
        <authorList>
            <person name="Bertioli D.J."/>
            <person name="Cannon S.B."/>
            <person name="Froenicke L."/>
            <person name="Huang G."/>
            <person name="Farmer A.D."/>
            <person name="Cannon E.K."/>
            <person name="Liu X."/>
            <person name="Gao D."/>
            <person name="Clevenger J."/>
            <person name="Dash S."/>
            <person name="Ren L."/>
            <person name="Moretzsohn M.C."/>
            <person name="Shirasawa K."/>
            <person name="Huang W."/>
            <person name="Vidigal B."/>
            <person name="Abernathy B."/>
            <person name="Chu Y."/>
            <person name="Niederhuth C.E."/>
            <person name="Umale P."/>
            <person name="Araujo A.C."/>
            <person name="Kozik A."/>
            <person name="Kim K.D."/>
            <person name="Burow M.D."/>
            <person name="Varshney R.K."/>
            <person name="Wang X."/>
            <person name="Zhang X."/>
            <person name="Barkley N."/>
            <person name="Guimaraes P.M."/>
            <person name="Isobe S."/>
            <person name="Guo B."/>
            <person name="Liao B."/>
            <person name="Stalker H.T."/>
            <person name="Schmitz R.J."/>
            <person name="Scheffler B.E."/>
            <person name="Leal-Bertioli S.C."/>
            <person name="Xun X."/>
            <person name="Jackson S.A."/>
            <person name="Michelmore R."/>
            <person name="Ozias-Akins P."/>
        </authorList>
    </citation>
    <scope>NUCLEOTIDE SEQUENCE [LARGE SCALE GENOMIC DNA]</scope>
    <source>
        <strain evidence="2">cv. V14167</strain>
    </source>
</reference>
<dbReference type="InterPro" id="IPR036397">
    <property type="entry name" value="RNaseH_sf"/>
</dbReference>
<evidence type="ECO:0000313" key="3">
    <source>
        <dbReference type="RefSeq" id="XP_015954918.1"/>
    </source>
</evidence>
<gene>
    <name evidence="3" type="primary">LOC107479290</name>
</gene>
<dbReference type="Gene3D" id="3.30.420.10">
    <property type="entry name" value="Ribonuclease H-like superfamily/Ribonuclease H"/>
    <property type="match status" value="1"/>
</dbReference>
<dbReference type="OrthoDB" id="1700743at2759"/>
<reference evidence="3" key="2">
    <citation type="submission" date="2025-08" db="UniProtKB">
        <authorList>
            <consortium name="RefSeq"/>
        </authorList>
    </citation>
    <scope>IDENTIFICATION</scope>
    <source>
        <tissue evidence="3">Whole plant</tissue>
    </source>
</reference>
<protein>
    <submittedName>
        <fullName evidence="3">Uncharacterized protein LOC107479290</fullName>
    </submittedName>
</protein>
<name>A0A6P4CUW1_ARADU</name>
<dbReference type="KEGG" id="adu:107479290"/>
<dbReference type="Proteomes" id="UP000515211">
    <property type="component" value="Chromosome 3"/>
</dbReference>
<dbReference type="Pfam" id="PF00665">
    <property type="entry name" value="rve"/>
    <property type="match status" value="1"/>
</dbReference>
<evidence type="ECO:0000259" key="1">
    <source>
        <dbReference type="PROSITE" id="PS50994"/>
    </source>
</evidence>
<dbReference type="SUPFAM" id="SSF53098">
    <property type="entry name" value="Ribonuclease H-like"/>
    <property type="match status" value="1"/>
</dbReference>
<dbReference type="AlphaFoldDB" id="A0A6P4CUW1"/>
<keyword evidence="2" id="KW-1185">Reference proteome</keyword>
<dbReference type="RefSeq" id="XP_015954918.1">
    <property type="nucleotide sequence ID" value="XM_016099432.1"/>
</dbReference>
<proteinExistence type="predicted"/>
<dbReference type="InterPro" id="IPR012337">
    <property type="entry name" value="RNaseH-like_sf"/>
</dbReference>
<organism evidence="2 3">
    <name type="scientific">Arachis duranensis</name>
    <name type="common">Wild peanut</name>
    <dbReference type="NCBI Taxonomy" id="130453"/>
    <lineage>
        <taxon>Eukaryota</taxon>
        <taxon>Viridiplantae</taxon>
        <taxon>Streptophyta</taxon>
        <taxon>Embryophyta</taxon>
        <taxon>Tracheophyta</taxon>
        <taxon>Spermatophyta</taxon>
        <taxon>Magnoliopsida</taxon>
        <taxon>eudicotyledons</taxon>
        <taxon>Gunneridae</taxon>
        <taxon>Pentapetalae</taxon>
        <taxon>rosids</taxon>
        <taxon>fabids</taxon>
        <taxon>Fabales</taxon>
        <taxon>Fabaceae</taxon>
        <taxon>Papilionoideae</taxon>
        <taxon>50 kb inversion clade</taxon>
        <taxon>dalbergioids sensu lato</taxon>
        <taxon>Dalbergieae</taxon>
        <taxon>Pterocarpus clade</taxon>
        <taxon>Arachis</taxon>
    </lineage>
</organism>
<dbReference type="PROSITE" id="PS50994">
    <property type="entry name" value="INTEGRASE"/>
    <property type="match status" value="1"/>
</dbReference>